<feature type="transmembrane region" description="Helical" evidence="10">
    <location>
        <begin position="99"/>
        <end position="117"/>
    </location>
</feature>
<dbReference type="AlphaFoldDB" id="A0A9K3GJI4"/>
<comment type="subcellular location">
    <subcellularLocation>
        <location evidence="1">Endomembrane system</location>
        <topology evidence="1">Multi-pass membrane protein</topology>
    </subcellularLocation>
</comment>
<keyword evidence="7 10" id="KW-1133">Transmembrane helix</keyword>
<sequence>DPLVYLNQGFAVSALLCLVSLWGCCFFMLGYSDDPATAGAWYMYAMCGTLGLVAALAFLAIVQYYTDCNYGPVNRIITASETGDATNVIAGLAVGFESAALPVLVIGAALVCAYQLGMHAGFGVDPESMYTDTSSPGLFGTAVATMGMLMSVCYVLALDTFGPISDNAGGVVELSQQPASVREKTDRLDAVGNTTKALTKGYAIGSAGLAAFLLFGAYCDTVESIIQSHSPTHSYAPFTLSLAIPENFVSGLLGAGLVFYFCALCIQRVGETSEIVIEEVRRQFREHPGIIDFSEKPDYQICVSKVTKGALLGMIVPGLLVVVVPVTCGLVFKFEGSMLNLSNSDTIGAEAVGTILMSGTITGFVTASMLNNAGGAWDNAKKRVEEDATNRGTAKHKASITGDTVGDPLKDTAGPAVHVLVKLLANTCVVMAPLLVGKPQQ</sequence>
<keyword evidence="3" id="KW-0813">Transport</keyword>
<dbReference type="Pfam" id="PF03030">
    <property type="entry name" value="H_PPase"/>
    <property type="match status" value="1"/>
</dbReference>
<dbReference type="EMBL" id="BDIP01001497">
    <property type="protein sequence ID" value="GIQ84521.1"/>
    <property type="molecule type" value="Genomic_DNA"/>
</dbReference>
<feature type="non-terminal residue" evidence="11">
    <location>
        <position position="1"/>
    </location>
</feature>
<keyword evidence="4 10" id="KW-0812">Transmembrane</keyword>
<evidence type="ECO:0000256" key="4">
    <source>
        <dbReference type="ARBA" id="ARBA00022692"/>
    </source>
</evidence>
<dbReference type="OrthoDB" id="5210at2759"/>
<evidence type="ECO:0000256" key="10">
    <source>
        <dbReference type="SAM" id="Phobius"/>
    </source>
</evidence>
<evidence type="ECO:0000256" key="5">
    <source>
        <dbReference type="ARBA" id="ARBA00022842"/>
    </source>
</evidence>
<evidence type="ECO:0000313" key="12">
    <source>
        <dbReference type="Proteomes" id="UP000265618"/>
    </source>
</evidence>
<feature type="transmembrane region" description="Helical" evidence="10">
    <location>
        <begin position="310"/>
        <end position="332"/>
    </location>
</feature>
<evidence type="ECO:0000256" key="2">
    <source>
        <dbReference type="ARBA" id="ARBA00013242"/>
    </source>
</evidence>
<gene>
    <name evidence="11" type="ORF">KIPB_006026</name>
</gene>
<dbReference type="GO" id="GO:0012505">
    <property type="term" value="C:endomembrane system"/>
    <property type="evidence" value="ECO:0007669"/>
    <property type="project" value="UniProtKB-SubCell"/>
</dbReference>
<dbReference type="EC" id="7.1.3.1" evidence="2"/>
<evidence type="ECO:0000256" key="1">
    <source>
        <dbReference type="ARBA" id="ARBA00004127"/>
    </source>
</evidence>
<keyword evidence="12" id="KW-1185">Reference proteome</keyword>
<evidence type="ECO:0000256" key="8">
    <source>
        <dbReference type="ARBA" id="ARBA00023065"/>
    </source>
</evidence>
<feature type="transmembrane region" description="Helical" evidence="10">
    <location>
        <begin position="352"/>
        <end position="373"/>
    </location>
</feature>
<dbReference type="GO" id="GO:0004427">
    <property type="term" value="F:inorganic diphosphate phosphatase activity"/>
    <property type="evidence" value="ECO:0007669"/>
    <property type="project" value="InterPro"/>
</dbReference>
<keyword evidence="8" id="KW-0406">Ion transport</keyword>
<organism evidence="11 12">
    <name type="scientific">Kipferlia bialata</name>
    <dbReference type="NCBI Taxonomy" id="797122"/>
    <lineage>
        <taxon>Eukaryota</taxon>
        <taxon>Metamonada</taxon>
        <taxon>Carpediemonas-like organisms</taxon>
        <taxon>Kipferlia</taxon>
    </lineage>
</organism>
<dbReference type="InterPro" id="IPR004131">
    <property type="entry name" value="PPase-energised_H-pump"/>
</dbReference>
<evidence type="ECO:0000313" key="11">
    <source>
        <dbReference type="EMBL" id="GIQ84521.1"/>
    </source>
</evidence>
<proteinExistence type="predicted"/>
<dbReference type="PANTHER" id="PTHR31998">
    <property type="entry name" value="K(+)-INSENSITIVE PYROPHOSPHATE-ENERGIZED PROTON PUMP"/>
    <property type="match status" value="1"/>
</dbReference>
<evidence type="ECO:0000256" key="9">
    <source>
        <dbReference type="ARBA" id="ARBA00023136"/>
    </source>
</evidence>
<protein>
    <recommendedName>
        <fullName evidence="2">H(+)-exporting diphosphatase</fullName>
        <ecNumber evidence="2">7.1.3.1</ecNumber>
    </recommendedName>
</protein>
<name>A0A9K3GJI4_9EUKA</name>
<feature type="transmembrane region" description="Helical" evidence="10">
    <location>
        <begin position="138"/>
        <end position="157"/>
    </location>
</feature>
<accession>A0A9K3GJI4</accession>
<keyword evidence="6" id="KW-1278">Translocase</keyword>
<feature type="transmembrane region" description="Helical" evidence="10">
    <location>
        <begin position="6"/>
        <end position="29"/>
    </location>
</feature>
<dbReference type="GO" id="GO:0009678">
    <property type="term" value="F:diphosphate hydrolysis-driven proton transmembrane transporter activity"/>
    <property type="evidence" value="ECO:0007669"/>
    <property type="project" value="UniProtKB-EC"/>
</dbReference>
<dbReference type="Proteomes" id="UP000265618">
    <property type="component" value="Unassembled WGS sequence"/>
</dbReference>
<feature type="transmembrane region" description="Helical" evidence="10">
    <location>
        <begin position="248"/>
        <end position="266"/>
    </location>
</feature>
<evidence type="ECO:0000256" key="6">
    <source>
        <dbReference type="ARBA" id="ARBA00022967"/>
    </source>
</evidence>
<keyword evidence="9 10" id="KW-0472">Membrane</keyword>
<evidence type="ECO:0000256" key="7">
    <source>
        <dbReference type="ARBA" id="ARBA00022989"/>
    </source>
</evidence>
<dbReference type="GO" id="GO:0016020">
    <property type="term" value="C:membrane"/>
    <property type="evidence" value="ECO:0007669"/>
    <property type="project" value="InterPro"/>
</dbReference>
<feature type="transmembrane region" description="Helical" evidence="10">
    <location>
        <begin position="41"/>
        <end position="65"/>
    </location>
</feature>
<evidence type="ECO:0000256" key="3">
    <source>
        <dbReference type="ARBA" id="ARBA00022448"/>
    </source>
</evidence>
<keyword evidence="5" id="KW-0460">Magnesium</keyword>
<reference evidence="11 12" key="1">
    <citation type="journal article" date="2018" name="PLoS ONE">
        <title>The draft genome of Kipferlia bialata reveals reductive genome evolution in fornicate parasites.</title>
        <authorList>
            <person name="Tanifuji G."/>
            <person name="Takabayashi S."/>
            <person name="Kume K."/>
            <person name="Takagi M."/>
            <person name="Nakayama T."/>
            <person name="Kamikawa R."/>
            <person name="Inagaki Y."/>
            <person name="Hashimoto T."/>
        </authorList>
    </citation>
    <scope>NUCLEOTIDE SEQUENCE [LARGE SCALE GENOMIC DNA]</scope>
    <source>
        <strain evidence="11">NY0173</strain>
    </source>
</reference>
<comment type="caution">
    <text evidence="11">The sequence shown here is derived from an EMBL/GenBank/DDBJ whole genome shotgun (WGS) entry which is preliminary data.</text>
</comment>